<name>A0A0E9WHT5_ANGAN</name>
<accession>A0A0E9WHT5</accession>
<proteinExistence type="predicted"/>
<dbReference type="EMBL" id="GBXM01019427">
    <property type="protein sequence ID" value="JAH89150.1"/>
    <property type="molecule type" value="Transcribed_RNA"/>
</dbReference>
<reference evidence="1" key="1">
    <citation type="submission" date="2014-11" db="EMBL/GenBank/DDBJ databases">
        <authorList>
            <person name="Amaro Gonzalez C."/>
        </authorList>
    </citation>
    <scope>NUCLEOTIDE SEQUENCE</scope>
</reference>
<reference evidence="1" key="2">
    <citation type="journal article" date="2015" name="Fish Shellfish Immunol.">
        <title>Early steps in the European eel (Anguilla anguilla)-Vibrio vulnificus interaction in the gills: Role of the RtxA13 toxin.</title>
        <authorList>
            <person name="Callol A."/>
            <person name="Pajuelo D."/>
            <person name="Ebbesson L."/>
            <person name="Teles M."/>
            <person name="MacKenzie S."/>
            <person name="Amaro C."/>
        </authorList>
    </citation>
    <scope>NUCLEOTIDE SEQUENCE</scope>
</reference>
<organism evidence="1">
    <name type="scientific">Anguilla anguilla</name>
    <name type="common">European freshwater eel</name>
    <name type="synonym">Muraena anguilla</name>
    <dbReference type="NCBI Taxonomy" id="7936"/>
    <lineage>
        <taxon>Eukaryota</taxon>
        <taxon>Metazoa</taxon>
        <taxon>Chordata</taxon>
        <taxon>Craniata</taxon>
        <taxon>Vertebrata</taxon>
        <taxon>Euteleostomi</taxon>
        <taxon>Actinopterygii</taxon>
        <taxon>Neopterygii</taxon>
        <taxon>Teleostei</taxon>
        <taxon>Anguilliformes</taxon>
        <taxon>Anguillidae</taxon>
        <taxon>Anguilla</taxon>
    </lineage>
</organism>
<dbReference type="AlphaFoldDB" id="A0A0E9WHT5"/>
<evidence type="ECO:0000313" key="1">
    <source>
        <dbReference type="EMBL" id="JAH89150.1"/>
    </source>
</evidence>
<sequence length="48" mass="5814">MWIYANFCSIQEFLFCSVKNTFKIPIRDHVSRLFETNIQCIYRHIACI</sequence>
<protein>
    <submittedName>
        <fullName evidence="1">Uncharacterized protein</fullName>
    </submittedName>
</protein>